<dbReference type="Proteomes" id="UP001207337">
    <property type="component" value="Unassembled WGS sequence"/>
</dbReference>
<sequence length="101" mass="11226">MLRATAKVLIDRSHKTICHPAPEQGHGGFSQQLLPLPPPGKPFGETMTVSCLRIFWDCGKIDPSAAMVTADCENLLPQRFPSRYRQQDIDRPALVVWIGSI</sequence>
<comment type="caution">
    <text evidence="1">The sequence shown here is derived from an EMBL/GenBank/DDBJ whole genome shotgun (WGS) entry which is preliminary data.</text>
</comment>
<organism evidence="1 2">
    <name type="scientific">Fodinibius salicampi</name>
    <dbReference type="NCBI Taxonomy" id="1920655"/>
    <lineage>
        <taxon>Bacteria</taxon>
        <taxon>Pseudomonadati</taxon>
        <taxon>Balneolota</taxon>
        <taxon>Balneolia</taxon>
        <taxon>Balneolales</taxon>
        <taxon>Balneolaceae</taxon>
        <taxon>Fodinibius</taxon>
    </lineage>
</organism>
<protein>
    <submittedName>
        <fullName evidence="1">Uncharacterized protein</fullName>
    </submittedName>
</protein>
<proteinExistence type="predicted"/>
<name>A0ABT3PV51_9BACT</name>
<keyword evidence="2" id="KW-1185">Reference proteome</keyword>
<dbReference type="RefSeq" id="WP_265787141.1">
    <property type="nucleotide sequence ID" value="NZ_BAABRS010000001.1"/>
</dbReference>
<reference evidence="1 2" key="1">
    <citation type="submission" date="2021-11" db="EMBL/GenBank/DDBJ databases">
        <title>Aliifidinibius sp. nov., a new bacterium isolated from saline soil.</title>
        <authorList>
            <person name="Galisteo C."/>
            <person name="De La Haba R."/>
            <person name="Sanchez-Porro C."/>
            <person name="Ventosa A."/>
        </authorList>
    </citation>
    <scope>NUCLEOTIDE SEQUENCE [LARGE SCALE GENOMIC DNA]</scope>
    <source>
        <strain evidence="1 2">KACC 190600</strain>
    </source>
</reference>
<evidence type="ECO:0000313" key="2">
    <source>
        <dbReference type="Proteomes" id="UP001207337"/>
    </source>
</evidence>
<accession>A0ABT3PV51</accession>
<evidence type="ECO:0000313" key="1">
    <source>
        <dbReference type="EMBL" id="MCW9711703.1"/>
    </source>
</evidence>
<dbReference type="EMBL" id="JAJNDC010000001">
    <property type="protein sequence ID" value="MCW9711703.1"/>
    <property type="molecule type" value="Genomic_DNA"/>
</dbReference>
<gene>
    <name evidence="1" type="ORF">LQ318_02195</name>
</gene>